<dbReference type="RefSeq" id="WP_131449101.1">
    <property type="nucleotide sequence ID" value="NZ_SJZI01000042.1"/>
</dbReference>
<dbReference type="GO" id="GO:0016119">
    <property type="term" value="P:carotene metabolic process"/>
    <property type="evidence" value="ECO:0007669"/>
    <property type="project" value="TreeGrafter"/>
</dbReference>
<dbReference type="EMBL" id="SJZI01000042">
    <property type="protein sequence ID" value="TCJ14204.1"/>
    <property type="molecule type" value="Genomic_DNA"/>
</dbReference>
<keyword evidence="4" id="KW-0812">Transmembrane</keyword>
<keyword evidence="4" id="KW-1133">Transmembrane helix</keyword>
<dbReference type="GO" id="GO:0010291">
    <property type="term" value="F:beta-carotene 3-hydroxylase activity"/>
    <property type="evidence" value="ECO:0007669"/>
    <property type="project" value="TreeGrafter"/>
</dbReference>
<dbReference type="AlphaFoldDB" id="A0A4R1BB69"/>
<evidence type="ECO:0000313" key="5">
    <source>
        <dbReference type="EMBL" id="TCJ14204.1"/>
    </source>
</evidence>
<evidence type="ECO:0000256" key="1">
    <source>
        <dbReference type="ARBA" id="ARBA00009324"/>
    </source>
</evidence>
<keyword evidence="6" id="KW-1185">Reference proteome</keyword>
<evidence type="ECO:0000256" key="3">
    <source>
        <dbReference type="ARBA" id="ARBA00023002"/>
    </source>
</evidence>
<feature type="transmembrane region" description="Helical" evidence="4">
    <location>
        <begin position="53"/>
        <end position="72"/>
    </location>
</feature>
<dbReference type="OrthoDB" id="5243888at2"/>
<dbReference type="InterPro" id="IPR045019">
    <property type="entry name" value="BETA-OHASE-like"/>
</dbReference>
<reference evidence="5 6" key="1">
    <citation type="submission" date="2019-03" db="EMBL/GenBank/DDBJ databases">
        <authorList>
            <person name="Kim M.K.M."/>
        </authorList>
    </citation>
    <scope>NUCLEOTIDE SEQUENCE [LARGE SCALE GENOMIC DNA]</scope>
    <source>
        <strain evidence="5 6">17J68-12</strain>
    </source>
</reference>
<dbReference type="Proteomes" id="UP000295334">
    <property type="component" value="Unassembled WGS sequence"/>
</dbReference>
<organism evidence="5 6">
    <name type="scientific">Flaviaesturariibacter flavus</name>
    <dbReference type="NCBI Taxonomy" id="2502780"/>
    <lineage>
        <taxon>Bacteria</taxon>
        <taxon>Pseudomonadati</taxon>
        <taxon>Bacteroidota</taxon>
        <taxon>Chitinophagia</taxon>
        <taxon>Chitinophagales</taxon>
        <taxon>Chitinophagaceae</taxon>
        <taxon>Flaviaestuariibacter</taxon>
    </lineage>
</organism>
<dbReference type="PANTHER" id="PTHR31899:SF9">
    <property type="entry name" value="BETA-CAROTENE 3-HYDROXYLASE 1, CHLOROPLASTIC"/>
    <property type="match status" value="1"/>
</dbReference>
<name>A0A4R1BB69_9BACT</name>
<keyword evidence="3" id="KW-0560">Oxidoreductase</keyword>
<comment type="caution">
    <text evidence="5">The sequence shown here is derived from an EMBL/GenBank/DDBJ whole genome shotgun (WGS) entry which is preliminary data.</text>
</comment>
<gene>
    <name evidence="5" type="ORF">EPD60_09355</name>
</gene>
<proteinExistence type="inferred from homology"/>
<protein>
    <submittedName>
        <fullName evidence="5">Beta-carotene hydroxylase</fullName>
    </submittedName>
</protein>
<dbReference type="GO" id="GO:0016123">
    <property type="term" value="P:xanthophyll biosynthetic process"/>
    <property type="evidence" value="ECO:0007669"/>
    <property type="project" value="TreeGrafter"/>
</dbReference>
<evidence type="ECO:0000313" key="6">
    <source>
        <dbReference type="Proteomes" id="UP000295334"/>
    </source>
</evidence>
<evidence type="ECO:0000256" key="2">
    <source>
        <dbReference type="ARBA" id="ARBA00022746"/>
    </source>
</evidence>
<sequence>MTTLYFILVLLGTFVTMEGITWLTHRYVMHGFLWMLHRDHHQVEPGFFEKNDLFFVIFAVPSMLLIGFGVHYGVWWQAAIGFGIMAYGAAYFIVHDVIIHQRFKWFSRSNSTYVRAIRWAHKMHHKHLGKHEGESFGMLLVHNKYWEKVRRDKKLMKGKKVGYAPEKNSE</sequence>
<feature type="transmembrane region" description="Helical" evidence="4">
    <location>
        <begin position="6"/>
        <end position="28"/>
    </location>
</feature>
<keyword evidence="4" id="KW-0472">Membrane</keyword>
<evidence type="ECO:0000256" key="4">
    <source>
        <dbReference type="SAM" id="Phobius"/>
    </source>
</evidence>
<dbReference type="PANTHER" id="PTHR31899">
    <property type="entry name" value="BETA-CAROTENE 3-HYDROXYLASE 1, CHLOROPLASTIC"/>
    <property type="match status" value="1"/>
</dbReference>
<keyword evidence="2" id="KW-0125">Carotenoid biosynthesis</keyword>
<feature type="transmembrane region" description="Helical" evidence="4">
    <location>
        <begin position="78"/>
        <end position="99"/>
    </location>
</feature>
<accession>A0A4R1BB69</accession>
<comment type="similarity">
    <text evidence="1">Belongs to the sterol desaturase family.</text>
</comment>